<reference evidence="2 3" key="1">
    <citation type="journal article" date="2016" name="Proc. Natl. Acad. Sci. U.S.A.">
        <title>Comparative genomics of biotechnologically important yeasts.</title>
        <authorList>
            <person name="Riley R."/>
            <person name="Haridas S."/>
            <person name="Wolfe K.H."/>
            <person name="Lopes M.R."/>
            <person name="Hittinger C.T."/>
            <person name="Goeker M."/>
            <person name="Salamov A.A."/>
            <person name="Wisecaver J.H."/>
            <person name="Long T.M."/>
            <person name="Calvey C.H."/>
            <person name="Aerts A.L."/>
            <person name="Barry K.W."/>
            <person name="Choi C."/>
            <person name="Clum A."/>
            <person name="Coughlan A.Y."/>
            <person name="Deshpande S."/>
            <person name="Douglass A.P."/>
            <person name="Hanson S.J."/>
            <person name="Klenk H.-P."/>
            <person name="LaButti K.M."/>
            <person name="Lapidus A."/>
            <person name="Lindquist E.A."/>
            <person name="Lipzen A.M."/>
            <person name="Meier-Kolthoff J.P."/>
            <person name="Ohm R.A."/>
            <person name="Otillar R.P."/>
            <person name="Pangilinan J.L."/>
            <person name="Peng Y."/>
            <person name="Rokas A."/>
            <person name="Rosa C.A."/>
            <person name="Scheuner C."/>
            <person name="Sibirny A.A."/>
            <person name="Slot J.C."/>
            <person name="Stielow J.B."/>
            <person name="Sun H."/>
            <person name="Kurtzman C.P."/>
            <person name="Blackwell M."/>
            <person name="Grigoriev I.V."/>
            <person name="Jeffries T.W."/>
        </authorList>
    </citation>
    <scope>NUCLEOTIDE SEQUENCE [LARGE SCALE GENOMIC DNA]</scope>
    <source>
        <strain evidence="2 3">DSM 6958</strain>
    </source>
</reference>
<gene>
    <name evidence="2" type="ORF">NADFUDRAFT_63325</name>
</gene>
<dbReference type="AlphaFoldDB" id="A0A1E3PRC0"/>
<feature type="region of interest" description="Disordered" evidence="1">
    <location>
        <begin position="479"/>
        <end position="504"/>
    </location>
</feature>
<proteinExistence type="predicted"/>
<evidence type="ECO:0000256" key="1">
    <source>
        <dbReference type="SAM" id="MobiDB-lite"/>
    </source>
</evidence>
<evidence type="ECO:0000313" key="3">
    <source>
        <dbReference type="Proteomes" id="UP000095009"/>
    </source>
</evidence>
<evidence type="ECO:0008006" key="4">
    <source>
        <dbReference type="Google" id="ProtNLM"/>
    </source>
</evidence>
<dbReference type="EMBL" id="KV454406">
    <property type="protein sequence ID" value="ODQ67804.1"/>
    <property type="molecule type" value="Genomic_DNA"/>
</dbReference>
<organism evidence="2 3">
    <name type="scientific">Nadsonia fulvescens var. elongata DSM 6958</name>
    <dbReference type="NCBI Taxonomy" id="857566"/>
    <lineage>
        <taxon>Eukaryota</taxon>
        <taxon>Fungi</taxon>
        <taxon>Dikarya</taxon>
        <taxon>Ascomycota</taxon>
        <taxon>Saccharomycotina</taxon>
        <taxon>Dipodascomycetes</taxon>
        <taxon>Dipodascales</taxon>
        <taxon>Dipodascales incertae sedis</taxon>
        <taxon>Nadsonia</taxon>
    </lineage>
</organism>
<protein>
    <recommendedName>
        <fullName evidence="4">F-box domain-containing protein</fullName>
    </recommendedName>
</protein>
<accession>A0A1E3PRC0</accession>
<keyword evidence="3" id="KW-1185">Reference proteome</keyword>
<dbReference type="Proteomes" id="UP000095009">
    <property type="component" value="Unassembled WGS sequence"/>
</dbReference>
<evidence type="ECO:0000313" key="2">
    <source>
        <dbReference type="EMBL" id="ODQ67804.1"/>
    </source>
</evidence>
<sequence length="559" mass="63643">MSTLSSIQGWTNCPNEVFAMIVNYLPTEERYIDLYNLANISSNWGAVIGDPHNDEDFFKPAAKDFSPFLRPTLTEQKEENSWQLACIRYFNTMINRLYTLKYEETIIRNETKVAKNDMEIEEEVITQKIFFNTLPSESVTLATQFACPSVDAKGVPLEDLYPKRDTSCVLSHYNDAAFYVKLDSRKEYIHVDMNKKRAKLLKYDNVNEEEKWLGDLIISEYSENGKDGLKAVSRTTDDNEMTERSWKFPDVSLSVYHDPEVLVEQDFAVCLCLSGDFMILTASGSINGKSINWVHPLGASSLKDNWSLVNVNEEYTVIRRSSDKGWYPLNSTEDKAEYVMMAFNSTNGDIVKEIERSTNVEDFMWMGSQLFDQCIKLDTRRLFDCPKSYFVLENTDGVNEILANIECIATDDESYVLQGIKSCHAAIQLTHPNARLKDYNSDLKFDTRSESLVLNVFTNGEFVLVNHVDRTVTTYSLRRKGSSPDAKRTNPAEDGGNPESKNKVITSGVPDLFDGAISETSDDDFVFIDTDGRIYVFESGYFEKLIDGMNEKGDLECQL</sequence>
<name>A0A1E3PRC0_9ASCO</name>